<evidence type="ECO:0000313" key="2">
    <source>
        <dbReference type="Proteomes" id="UP000799291"/>
    </source>
</evidence>
<dbReference type="Proteomes" id="UP000799291">
    <property type="component" value="Unassembled WGS sequence"/>
</dbReference>
<gene>
    <name evidence="1" type="ORF">K458DRAFT_3574</name>
</gene>
<accession>A0A6G1JND4</accession>
<reference evidence="1" key="1">
    <citation type="journal article" date="2020" name="Stud. Mycol.">
        <title>101 Dothideomycetes genomes: a test case for predicting lifestyles and emergence of pathogens.</title>
        <authorList>
            <person name="Haridas S."/>
            <person name="Albert R."/>
            <person name="Binder M."/>
            <person name="Bloem J."/>
            <person name="Labutti K."/>
            <person name="Salamov A."/>
            <person name="Andreopoulos B."/>
            <person name="Baker S."/>
            <person name="Barry K."/>
            <person name="Bills G."/>
            <person name="Bluhm B."/>
            <person name="Cannon C."/>
            <person name="Castanera R."/>
            <person name="Culley D."/>
            <person name="Daum C."/>
            <person name="Ezra D."/>
            <person name="Gonzalez J."/>
            <person name="Henrissat B."/>
            <person name="Kuo A."/>
            <person name="Liang C."/>
            <person name="Lipzen A."/>
            <person name="Lutzoni F."/>
            <person name="Magnuson J."/>
            <person name="Mondo S."/>
            <person name="Nolan M."/>
            <person name="Ohm R."/>
            <person name="Pangilinan J."/>
            <person name="Park H.-J."/>
            <person name="Ramirez L."/>
            <person name="Alfaro M."/>
            <person name="Sun H."/>
            <person name="Tritt A."/>
            <person name="Yoshinaga Y."/>
            <person name="Zwiers L.-H."/>
            <person name="Turgeon B."/>
            <person name="Goodwin S."/>
            <person name="Spatafora J."/>
            <person name="Crous P."/>
            <person name="Grigoriev I."/>
        </authorList>
    </citation>
    <scope>NUCLEOTIDE SEQUENCE</scope>
    <source>
        <strain evidence="1">CBS 122367</strain>
    </source>
</reference>
<dbReference type="AlphaFoldDB" id="A0A6G1JND4"/>
<proteinExistence type="predicted"/>
<name>A0A6G1JND4_9PLEO</name>
<evidence type="ECO:0000313" key="1">
    <source>
        <dbReference type="EMBL" id="KAF2691635.1"/>
    </source>
</evidence>
<organism evidence="1 2">
    <name type="scientific">Lentithecium fluviatile CBS 122367</name>
    <dbReference type="NCBI Taxonomy" id="1168545"/>
    <lineage>
        <taxon>Eukaryota</taxon>
        <taxon>Fungi</taxon>
        <taxon>Dikarya</taxon>
        <taxon>Ascomycota</taxon>
        <taxon>Pezizomycotina</taxon>
        <taxon>Dothideomycetes</taxon>
        <taxon>Pleosporomycetidae</taxon>
        <taxon>Pleosporales</taxon>
        <taxon>Massarineae</taxon>
        <taxon>Lentitheciaceae</taxon>
        <taxon>Lentithecium</taxon>
    </lineage>
</organism>
<dbReference type="EMBL" id="MU005569">
    <property type="protein sequence ID" value="KAF2691635.1"/>
    <property type="molecule type" value="Genomic_DNA"/>
</dbReference>
<sequence length="134" mass="14668">MRASPVAGLEHFACWIIEPCVHARGCSPGACRGSYQDRNSSACFYAYSGPVFTTAVGRMHARAIEIIQYILRESILRPELNAAVLFPPLVLTRSRPWPVDAISYSSQASPAHCVTPLHSRTAPGPIVHGEKMYT</sequence>
<protein>
    <submittedName>
        <fullName evidence="1">Uncharacterized protein</fullName>
    </submittedName>
</protein>
<keyword evidence="2" id="KW-1185">Reference proteome</keyword>